<reference evidence="18" key="1">
    <citation type="journal article" date="2021" name="Genome Biol. Evol.">
        <title>A High-Quality Reference Genome for a Parasitic Bivalve with Doubly Uniparental Inheritance (Bivalvia: Unionida).</title>
        <authorList>
            <person name="Smith C.H."/>
        </authorList>
    </citation>
    <scope>NUCLEOTIDE SEQUENCE</scope>
    <source>
        <strain evidence="18">CHS0354</strain>
    </source>
</reference>
<dbReference type="SMART" id="SM00482">
    <property type="entry name" value="POLAc"/>
    <property type="match status" value="1"/>
</dbReference>
<feature type="domain" description="5'-3' exonuclease" evidence="16">
    <location>
        <begin position="4"/>
        <end position="263"/>
    </location>
</feature>
<keyword evidence="12" id="KW-0234">DNA repair</keyword>
<dbReference type="CDD" id="cd06139">
    <property type="entry name" value="DNA_polA_I_Ecoli_like_exo"/>
    <property type="match status" value="1"/>
</dbReference>
<dbReference type="InterPro" id="IPR002421">
    <property type="entry name" value="5-3_exonuclease"/>
</dbReference>
<evidence type="ECO:0000256" key="8">
    <source>
        <dbReference type="ARBA" id="ARBA00022801"/>
    </source>
</evidence>
<dbReference type="EMBL" id="JAEAOA010001427">
    <property type="protein sequence ID" value="KAK3582198.1"/>
    <property type="molecule type" value="Genomic_DNA"/>
</dbReference>
<dbReference type="InterPro" id="IPR020045">
    <property type="entry name" value="DNA_polI_H3TH"/>
</dbReference>
<evidence type="ECO:0000256" key="14">
    <source>
        <dbReference type="SAM" id="MobiDB-lite"/>
    </source>
</evidence>
<evidence type="ECO:0000256" key="13">
    <source>
        <dbReference type="ARBA" id="ARBA00049244"/>
    </source>
</evidence>
<accession>A0AAE0RZ15</accession>
<name>A0AAE0RZ15_9BIVA</name>
<dbReference type="SUPFAM" id="SSF88723">
    <property type="entry name" value="PIN domain-like"/>
    <property type="match status" value="1"/>
</dbReference>
<keyword evidence="4" id="KW-0548">Nucleotidyltransferase</keyword>
<dbReference type="InterPro" id="IPR010994">
    <property type="entry name" value="RuvA_2-like"/>
</dbReference>
<dbReference type="InterPro" id="IPR002562">
    <property type="entry name" value="3'-5'_exonuclease_dom"/>
</dbReference>
<keyword evidence="11" id="KW-0238">DNA-binding</keyword>
<dbReference type="InterPro" id="IPR036279">
    <property type="entry name" value="5-3_exonuclease_C_sf"/>
</dbReference>
<sequence length="1087" mass="123244">MTPNKPTFYIFDGLGLIFRSYYALSKARMSTKDNFPTGAIYGFMSQMFRLIELYKPDYVVVAFDSKEKTFRHGLFSEYKSHRPSMPDDFIMQIEKIRELLSLYNIPQVILSSYEADDIIGTLSTKFQKECSVFIVSTDKDFSQLVNENIKIIKPGKQNDFEVIDIPTITKTYGIHPSQFIDYLTLTGDASDNIPGVKSIGPKTASQLLSKYGSLENIKTNLNTEASKIQKAFLESNTDLSKQLVTICTTIPSFEITLNECRIGRPQLELLIPVLKQLELKAFLQKLQPDSEVKNGLFNDTESQLQEGFSQYAETSQITEPQSQLGADILLVNSIPLLNELCVHLMNQPAFAFDTETTSLNMWHSDIVALSFAFDPKKAWVVHVPSFPNKQEVFRMLKPCFEQTQSVKIGQNIKFDMGMLLMNDIQIQGTLFDTMLASYVLDPDARKHNMDDLALQHLNFQTIKYDDLVGKGKKQLSIHDIPLDKLVEYSGQDAVVTYRLFEILSKKIKSIETLNRVCEKIEFPLIYVLLSMEQAGVSIDSVALRELSTQFTNEAKELKQHIFDLAGEEFNIDSPKQLAEILFNKLQLPALQKTKTGLSTSVQALEDLESNYPIVKSILEYRHLQKLINTYIDSLPKLVEIKTGLVHTSYNQTIAATGRLSSTNPNLQNIPIRTKQGKSIRKAFVSRRPNEWILVSADYSQIELRIAAELSNDATMINAFQKGEDIHEATAKNIFGTETISRDMRDQAKAINFGVLYGMSSHSLSKKLNLSFAQAKKMIDEYKTKYKALFLFMDEVITKARKLGYIETLFGRRRYIPNLENKNTSIKHAAERAAINSPVQGTAADLIKIAMLEIYEKMKHKKLESKMVLQVHDELIFDAPCCEEKVLSDLVKHEMTQAALTIGLVGITKAESMVVSVLLALLLIGVILMNTMEITSKEVLVKSKEDESFEGANVDSLTAAQVIKQWQESEHVTTKNPFLRNETATTHNNETATLYDRKNALPRNPTPSQQRTYEDPKAKRTQRQKLDINQATTEEIIAIKGLGEWTAQQIQNLKKRNGGKIDSIPQLKHIRGMRENVYETITKYFEIK</sequence>
<evidence type="ECO:0000256" key="6">
    <source>
        <dbReference type="ARBA" id="ARBA00022722"/>
    </source>
</evidence>
<dbReference type="GO" id="GO:0006302">
    <property type="term" value="P:double-strand break repair"/>
    <property type="evidence" value="ECO:0007669"/>
    <property type="project" value="TreeGrafter"/>
</dbReference>
<dbReference type="GO" id="GO:0008409">
    <property type="term" value="F:5'-3' exonuclease activity"/>
    <property type="evidence" value="ECO:0007669"/>
    <property type="project" value="InterPro"/>
</dbReference>
<dbReference type="CDD" id="cd09898">
    <property type="entry name" value="H3TH_53EXO"/>
    <property type="match status" value="1"/>
</dbReference>
<keyword evidence="10" id="KW-0239">DNA-directed DNA polymerase</keyword>
<evidence type="ECO:0000256" key="4">
    <source>
        <dbReference type="ARBA" id="ARBA00022695"/>
    </source>
</evidence>
<dbReference type="FunFam" id="1.10.150.20:FF:000002">
    <property type="entry name" value="DNA polymerase I"/>
    <property type="match status" value="1"/>
</dbReference>
<dbReference type="Pfam" id="PF01367">
    <property type="entry name" value="5_3_exonuc"/>
    <property type="match status" value="1"/>
</dbReference>
<dbReference type="SMART" id="SM00279">
    <property type="entry name" value="HhH2"/>
    <property type="match status" value="1"/>
</dbReference>
<evidence type="ECO:0000259" key="15">
    <source>
        <dbReference type="SMART" id="SM00474"/>
    </source>
</evidence>
<dbReference type="PANTHER" id="PTHR10133">
    <property type="entry name" value="DNA POLYMERASE I"/>
    <property type="match status" value="1"/>
</dbReference>
<keyword evidence="7" id="KW-0227">DNA damage</keyword>
<evidence type="ECO:0000256" key="10">
    <source>
        <dbReference type="ARBA" id="ARBA00022932"/>
    </source>
</evidence>
<dbReference type="SUPFAM" id="SSF53098">
    <property type="entry name" value="Ribonuclease H-like"/>
    <property type="match status" value="1"/>
</dbReference>
<keyword evidence="5" id="KW-0235">DNA replication</keyword>
<comment type="catalytic activity">
    <reaction evidence="13">
        <text>DNA(n) + a 2'-deoxyribonucleoside 5'-triphosphate = DNA(n+1) + diphosphate</text>
        <dbReference type="Rhea" id="RHEA:22508"/>
        <dbReference type="Rhea" id="RHEA-COMP:17339"/>
        <dbReference type="Rhea" id="RHEA-COMP:17340"/>
        <dbReference type="ChEBI" id="CHEBI:33019"/>
        <dbReference type="ChEBI" id="CHEBI:61560"/>
        <dbReference type="ChEBI" id="CHEBI:173112"/>
        <dbReference type="EC" id="2.7.7.7"/>
    </reaction>
</comment>
<dbReference type="Pfam" id="PF02739">
    <property type="entry name" value="5_3_exonuc_N"/>
    <property type="match status" value="1"/>
</dbReference>
<dbReference type="InterPro" id="IPR008918">
    <property type="entry name" value="HhH2"/>
</dbReference>
<keyword evidence="19" id="KW-1185">Reference proteome</keyword>
<evidence type="ECO:0000256" key="2">
    <source>
        <dbReference type="ARBA" id="ARBA00012417"/>
    </source>
</evidence>
<dbReference type="Gene3D" id="3.40.50.1010">
    <property type="entry name" value="5'-nuclease"/>
    <property type="match status" value="1"/>
</dbReference>
<dbReference type="Pfam" id="PF00476">
    <property type="entry name" value="DNA_pol_A"/>
    <property type="match status" value="1"/>
</dbReference>
<dbReference type="FunFam" id="1.10.150.20:FF:000003">
    <property type="entry name" value="DNA polymerase I"/>
    <property type="match status" value="1"/>
</dbReference>
<dbReference type="PROSITE" id="PS00447">
    <property type="entry name" value="DNA_POLYMERASE_A"/>
    <property type="match status" value="1"/>
</dbReference>
<dbReference type="InterPro" id="IPR019760">
    <property type="entry name" value="DNA-dir_DNA_pol_A_CS"/>
</dbReference>
<dbReference type="Pfam" id="PF12836">
    <property type="entry name" value="HHH_3"/>
    <property type="match status" value="1"/>
</dbReference>
<dbReference type="SUPFAM" id="SSF47807">
    <property type="entry name" value="5' to 3' exonuclease, C-terminal subdomain"/>
    <property type="match status" value="1"/>
</dbReference>
<organism evidence="18 19">
    <name type="scientific">Potamilus streckersoni</name>
    <dbReference type="NCBI Taxonomy" id="2493646"/>
    <lineage>
        <taxon>Eukaryota</taxon>
        <taxon>Metazoa</taxon>
        <taxon>Spiralia</taxon>
        <taxon>Lophotrochozoa</taxon>
        <taxon>Mollusca</taxon>
        <taxon>Bivalvia</taxon>
        <taxon>Autobranchia</taxon>
        <taxon>Heteroconchia</taxon>
        <taxon>Palaeoheterodonta</taxon>
        <taxon>Unionida</taxon>
        <taxon>Unionoidea</taxon>
        <taxon>Unionidae</taxon>
        <taxon>Ambleminae</taxon>
        <taxon>Lampsilini</taxon>
        <taxon>Potamilus</taxon>
    </lineage>
</organism>
<evidence type="ECO:0000256" key="5">
    <source>
        <dbReference type="ARBA" id="ARBA00022705"/>
    </source>
</evidence>
<dbReference type="Gene3D" id="1.10.150.320">
    <property type="entry name" value="Photosystem II 12 kDa extrinsic protein"/>
    <property type="match status" value="1"/>
</dbReference>
<evidence type="ECO:0000259" key="16">
    <source>
        <dbReference type="SMART" id="SM00475"/>
    </source>
</evidence>
<dbReference type="EC" id="2.7.7.7" evidence="2"/>
<evidence type="ECO:0000256" key="12">
    <source>
        <dbReference type="ARBA" id="ARBA00023204"/>
    </source>
</evidence>
<evidence type="ECO:0000256" key="7">
    <source>
        <dbReference type="ARBA" id="ARBA00022763"/>
    </source>
</evidence>
<dbReference type="GO" id="GO:0008408">
    <property type="term" value="F:3'-5' exonuclease activity"/>
    <property type="evidence" value="ECO:0007669"/>
    <property type="project" value="InterPro"/>
</dbReference>
<dbReference type="InterPro" id="IPR020046">
    <property type="entry name" value="5-3_exonucl_a-hlix_arch_N"/>
</dbReference>
<dbReference type="GO" id="GO:0003677">
    <property type="term" value="F:DNA binding"/>
    <property type="evidence" value="ECO:0007669"/>
    <property type="project" value="UniProtKB-KW"/>
</dbReference>
<dbReference type="SMART" id="SM00475">
    <property type="entry name" value="53EXOc"/>
    <property type="match status" value="1"/>
</dbReference>
<dbReference type="InterPro" id="IPR002298">
    <property type="entry name" value="DNA_polymerase_A"/>
</dbReference>
<evidence type="ECO:0000256" key="1">
    <source>
        <dbReference type="ARBA" id="ARBA00007705"/>
    </source>
</evidence>
<dbReference type="InterPro" id="IPR012337">
    <property type="entry name" value="RNaseH-like_sf"/>
</dbReference>
<keyword evidence="9" id="KW-0269">Exonuclease</keyword>
<reference evidence="18" key="2">
    <citation type="journal article" date="2021" name="Genome Biol. Evol.">
        <title>Developing a high-quality reference genome for a parasitic bivalve with doubly uniparental inheritance (Bivalvia: Unionida).</title>
        <authorList>
            <person name="Smith C.H."/>
        </authorList>
    </citation>
    <scope>NUCLEOTIDE SEQUENCE</scope>
    <source>
        <strain evidence="18">CHS0354</strain>
        <tissue evidence="18">Mantle</tissue>
    </source>
</reference>
<dbReference type="GO" id="GO:0006261">
    <property type="term" value="P:DNA-templated DNA replication"/>
    <property type="evidence" value="ECO:0007669"/>
    <property type="project" value="InterPro"/>
</dbReference>
<dbReference type="NCBIfam" id="TIGR00593">
    <property type="entry name" value="pola"/>
    <property type="match status" value="1"/>
</dbReference>
<dbReference type="InterPro" id="IPR036397">
    <property type="entry name" value="RNaseH_sf"/>
</dbReference>
<dbReference type="CDD" id="cd08637">
    <property type="entry name" value="DNA_pol_A_pol_I_C"/>
    <property type="match status" value="1"/>
</dbReference>
<dbReference type="CDD" id="cd09859">
    <property type="entry name" value="PIN_53EXO"/>
    <property type="match status" value="1"/>
</dbReference>
<feature type="domain" description="3'-5' exonuclease" evidence="15">
    <location>
        <begin position="327"/>
        <end position="508"/>
    </location>
</feature>
<comment type="caution">
    <text evidence="18">The sequence shown here is derived from an EMBL/GenBank/DDBJ whole genome shotgun (WGS) entry which is preliminary data.</text>
</comment>
<dbReference type="InterPro" id="IPR018320">
    <property type="entry name" value="DNA_polymerase_1"/>
</dbReference>
<dbReference type="Gene3D" id="3.30.70.370">
    <property type="match status" value="1"/>
</dbReference>
<dbReference type="PANTHER" id="PTHR10133:SF27">
    <property type="entry name" value="DNA POLYMERASE NU"/>
    <property type="match status" value="1"/>
</dbReference>
<dbReference type="Proteomes" id="UP001195483">
    <property type="component" value="Unassembled WGS sequence"/>
</dbReference>
<gene>
    <name evidence="18" type="ORF">CHS0354_023734</name>
</gene>
<dbReference type="SUPFAM" id="SSF47781">
    <property type="entry name" value="RuvA domain 2-like"/>
    <property type="match status" value="1"/>
</dbReference>
<evidence type="ECO:0000256" key="3">
    <source>
        <dbReference type="ARBA" id="ARBA00022679"/>
    </source>
</evidence>
<dbReference type="PRINTS" id="PR00868">
    <property type="entry name" value="DNAPOLI"/>
</dbReference>
<comment type="similarity">
    <text evidence="1">Belongs to the DNA polymerase type-A family.</text>
</comment>
<dbReference type="Gene3D" id="1.10.150.20">
    <property type="entry name" value="5' to 3' exonuclease, C-terminal subdomain"/>
    <property type="match status" value="2"/>
</dbReference>
<evidence type="ECO:0000313" key="18">
    <source>
        <dbReference type="EMBL" id="KAK3582198.1"/>
    </source>
</evidence>
<evidence type="ECO:0000313" key="19">
    <source>
        <dbReference type="Proteomes" id="UP001195483"/>
    </source>
</evidence>
<feature type="region of interest" description="Disordered" evidence="14">
    <location>
        <begin position="997"/>
        <end position="1022"/>
    </location>
</feature>
<dbReference type="InterPro" id="IPR043502">
    <property type="entry name" value="DNA/RNA_pol_sf"/>
</dbReference>
<keyword evidence="6" id="KW-0540">Nuclease</keyword>
<dbReference type="InterPro" id="IPR029060">
    <property type="entry name" value="PIN-like_dom_sf"/>
</dbReference>
<evidence type="ECO:0000256" key="9">
    <source>
        <dbReference type="ARBA" id="ARBA00022839"/>
    </source>
</evidence>
<dbReference type="SUPFAM" id="SSF56672">
    <property type="entry name" value="DNA/RNA polymerases"/>
    <property type="match status" value="1"/>
</dbReference>
<keyword evidence="3" id="KW-0808">Transferase</keyword>
<evidence type="ECO:0000259" key="17">
    <source>
        <dbReference type="SMART" id="SM00482"/>
    </source>
</evidence>
<dbReference type="SMART" id="SM00474">
    <property type="entry name" value="35EXOc"/>
    <property type="match status" value="1"/>
</dbReference>
<reference evidence="18" key="3">
    <citation type="submission" date="2023-05" db="EMBL/GenBank/DDBJ databases">
        <authorList>
            <person name="Smith C.H."/>
        </authorList>
    </citation>
    <scope>NUCLEOTIDE SEQUENCE</scope>
    <source>
        <strain evidence="18">CHS0354</strain>
        <tissue evidence="18">Mantle</tissue>
    </source>
</reference>
<feature type="domain" description="DNA-directed DNA polymerase family A palm" evidence="17">
    <location>
        <begin position="676"/>
        <end position="882"/>
    </location>
</feature>
<protein>
    <recommendedName>
        <fullName evidence="2">DNA-directed DNA polymerase</fullName>
        <ecNumber evidence="2">2.7.7.7</ecNumber>
    </recommendedName>
</protein>
<proteinExistence type="inferred from homology"/>
<dbReference type="AlphaFoldDB" id="A0AAE0RZ15"/>
<dbReference type="GO" id="GO:0003887">
    <property type="term" value="F:DNA-directed DNA polymerase activity"/>
    <property type="evidence" value="ECO:0007669"/>
    <property type="project" value="UniProtKB-KW"/>
</dbReference>
<keyword evidence="8" id="KW-0378">Hydrolase</keyword>
<dbReference type="Gene3D" id="1.20.1060.10">
    <property type="entry name" value="Taq DNA Polymerase, Chain T, domain 4"/>
    <property type="match status" value="1"/>
</dbReference>
<evidence type="ECO:0000256" key="11">
    <source>
        <dbReference type="ARBA" id="ARBA00023125"/>
    </source>
</evidence>
<dbReference type="NCBIfam" id="NF004397">
    <property type="entry name" value="PRK05755.1"/>
    <property type="match status" value="1"/>
</dbReference>
<dbReference type="FunFam" id="1.20.1060.10:FF:000001">
    <property type="entry name" value="DNA polymerase I"/>
    <property type="match status" value="1"/>
</dbReference>
<dbReference type="Pfam" id="PF01612">
    <property type="entry name" value="DNA_pol_A_exo1"/>
    <property type="match status" value="1"/>
</dbReference>
<dbReference type="Gene3D" id="3.30.420.10">
    <property type="entry name" value="Ribonuclease H-like superfamily/Ribonuclease H"/>
    <property type="match status" value="1"/>
</dbReference>
<dbReference type="InterPro" id="IPR001098">
    <property type="entry name" value="DNA-dir_DNA_pol_A_palm_dom"/>
</dbReference>